<gene>
    <name evidence="2" type="ORF">GJ697_14085</name>
</gene>
<evidence type="ECO:0000256" key="1">
    <source>
        <dbReference type="SAM" id="Phobius"/>
    </source>
</evidence>
<evidence type="ECO:0000313" key="3">
    <source>
        <dbReference type="Proteomes" id="UP000481037"/>
    </source>
</evidence>
<dbReference type="RefSeq" id="WP_154368701.1">
    <property type="nucleotide sequence ID" value="NZ_WKJM01000010.1"/>
</dbReference>
<dbReference type="EMBL" id="WKJM01000010">
    <property type="protein sequence ID" value="MRX08968.1"/>
    <property type="molecule type" value="Genomic_DNA"/>
</dbReference>
<comment type="caution">
    <text evidence="2">The sequence shown here is derived from an EMBL/GenBank/DDBJ whole genome shotgun (WGS) entry which is preliminary data.</text>
</comment>
<sequence>MDIEARLDKHDEMFVNVIERLSKIETRLDHIEANMVTKADLAEMSATIIKWVVGMIFGSAVAAITVMTFVLNNAVPKAPPAPPTPIVVQVPAYK</sequence>
<accession>A0A6L5QHH9</accession>
<protein>
    <submittedName>
        <fullName evidence="2">Uncharacterized protein</fullName>
    </submittedName>
</protein>
<dbReference type="Proteomes" id="UP000481037">
    <property type="component" value="Unassembled WGS sequence"/>
</dbReference>
<keyword evidence="3" id="KW-1185">Reference proteome</keyword>
<proteinExistence type="predicted"/>
<feature type="transmembrane region" description="Helical" evidence="1">
    <location>
        <begin position="48"/>
        <end position="71"/>
    </location>
</feature>
<dbReference type="AlphaFoldDB" id="A0A6L5QHH9"/>
<keyword evidence="1" id="KW-0472">Membrane</keyword>
<reference evidence="2 3" key="1">
    <citation type="submission" date="2019-11" db="EMBL/GenBank/DDBJ databases">
        <title>Novel species isolated from a subtropical stream in China.</title>
        <authorList>
            <person name="Lu H."/>
        </authorList>
    </citation>
    <scope>NUCLEOTIDE SEQUENCE [LARGE SCALE GENOMIC DNA]</scope>
    <source>
        <strain evidence="2 3">FT25W</strain>
    </source>
</reference>
<organism evidence="2 3">
    <name type="scientific">Duganella alba</name>
    <dbReference type="NCBI Taxonomy" id="2666081"/>
    <lineage>
        <taxon>Bacteria</taxon>
        <taxon>Pseudomonadati</taxon>
        <taxon>Pseudomonadota</taxon>
        <taxon>Betaproteobacteria</taxon>
        <taxon>Burkholderiales</taxon>
        <taxon>Oxalobacteraceae</taxon>
        <taxon>Telluria group</taxon>
        <taxon>Duganella</taxon>
    </lineage>
</organism>
<keyword evidence="1" id="KW-1133">Transmembrane helix</keyword>
<keyword evidence="1" id="KW-0812">Transmembrane</keyword>
<evidence type="ECO:0000313" key="2">
    <source>
        <dbReference type="EMBL" id="MRX08968.1"/>
    </source>
</evidence>
<name>A0A6L5QHH9_9BURK</name>